<keyword evidence="2" id="KW-1185">Reference proteome</keyword>
<organism evidence="1 2">
    <name type="scientific">Pseudomonas triclosanedens</name>
    <dbReference type="NCBI Taxonomy" id="2961893"/>
    <lineage>
        <taxon>Bacteria</taxon>
        <taxon>Pseudomonadati</taxon>
        <taxon>Pseudomonadota</taxon>
        <taxon>Gammaproteobacteria</taxon>
        <taxon>Pseudomonadales</taxon>
        <taxon>Pseudomonadaceae</taxon>
        <taxon>Pseudomonas</taxon>
    </lineage>
</organism>
<accession>A0ABY6ZVE1</accession>
<dbReference type="RefSeq" id="WP_254474907.1">
    <property type="nucleotide sequence ID" value="NZ_CP113432.1"/>
</dbReference>
<protein>
    <submittedName>
        <fullName evidence="1">Helix-turn-helix domain-containing protein</fullName>
    </submittedName>
</protein>
<proteinExistence type="predicted"/>
<name>A0ABY6ZVE1_9PSED</name>
<evidence type="ECO:0000313" key="1">
    <source>
        <dbReference type="EMBL" id="WAI48010.1"/>
    </source>
</evidence>
<sequence>MKVEEPFSPDISNGKYYLTLERFAQLIGMAHRISVIEGWIDSGALPARLIGGKLMIDLSELVQKTERSK</sequence>
<reference evidence="1" key="1">
    <citation type="submission" date="2022-11" db="EMBL/GenBank/DDBJ databases">
        <title>Pseudomonas triclosanedens sp. nov., a triclosan degrader isolated from activated sludge.</title>
        <authorList>
            <person name="Yin Y."/>
            <person name="Lu Z."/>
        </authorList>
    </citation>
    <scope>NUCLEOTIDE SEQUENCE</scope>
    <source>
        <strain evidence="1">ZM23</strain>
    </source>
</reference>
<evidence type="ECO:0000313" key="2">
    <source>
        <dbReference type="Proteomes" id="UP001163624"/>
    </source>
</evidence>
<gene>
    <name evidence="1" type="ORF">OU419_19845</name>
</gene>
<dbReference type="Proteomes" id="UP001163624">
    <property type="component" value="Chromosome"/>
</dbReference>
<dbReference type="EMBL" id="CP113432">
    <property type="protein sequence ID" value="WAI48010.1"/>
    <property type="molecule type" value="Genomic_DNA"/>
</dbReference>